<evidence type="ECO:0000313" key="2">
    <source>
        <dbReference type="EMBL" id="CDZ98443.1"/>
    </source>
</evidence>
<dbReference type="AlphaFoldDB" id="A0A0F7SLA1"/>
<reference evidence="2" key="1">
    <citation type="submission" date="2014-08" db="EMBL/GenBank/DDBJ databases">
        <authorList>
            <person name="Sharma Rahul"/>
            <person name="Thines Marco"/>
        </authorList>
    </citation>
    <scope>NUCLEOTIDE SEQUENCE</scope>
</reference>
<dbReference type="GO" id="GO:0004519">
    <property type="term" value="F:endonuclease activity"/>
    <property type="evidence" value="ECO:0007669"/>
    <property type="project" value="InterPro"/>
</dbReference>
<dbReference type="GO" id="GO:0000460">
    <property type="term" value="P:maturation of 5.8S rRNA"/>
    <property type="evidence" value="ECO:0007669"/>
    <property type="project" value="TreeGrafter"/>
</dbReference>
<sequence length="485" mass="54364">MPMPRKVPWRSLDELAQVQGWIFDNEHDTQARQQGLNRLKTWVHLHPSTHPIAISSALSLLSSLSLLTTVPRPDPHSIRLSLAASLVRFINTLVDPYQTGQFARPIAMISAELGIPGWLVELRHAGTHENLPSLEVLTEGSQEALNYLNVSFFLPTLNLSSQSFETMHTVSPFFQSHKALLPSLLKQYKTLSKSITKDHSTSQTSFRQLQRNILRWLEMAEMRGGVGMGVKVLAEALVGFESDQEGLYDRIEAGGLIPISKKKRSSFTPETPYPPSLLLEIYTPLLTLIPSTYPSFASTLAYTIITVLENPRSRRDKDDGEDTLASWLVWVFDRLLEDEDRTGVVKDLIRNAWDSERSRKVLRAISLSHPNFEFEVSSLLDMLESKLVPVQYAPLEDKTEDSDDLLGEMEARLEQIRNLTRQGPGMPTTSGISNQPTASSFAPSPPHPKTQTDSNLENRLSEAGWSVVSEEEWGEGLPMGSWIEV</sequence>
<dbReference type="PANTHER" id="PTHR15002:SF0">
    <property type="entry name" value="RIBOSOMAL BIOGENESIS PROTEIN LAS1L"/>
    <property type="match status" value="1"/>
</dbReference>
<feature type="compositionally biased region" description="Polar residues" evidence="1">
    <location>
        <begin position="449"/>
        <end position="458"/>
    </location>
</feature>
<dbReference type="EMBL" id="LN483345">
    <property type="protein sequence ID" value="CDZ98443.1"/>
    <property type="molecule type" value="Genomic_DNA"/>
</dbReference>
<dbReference type="GO" id="GO:0090730">
    <property type="term" value="C:Las1 complex"/>
    <property type="evidence" value="ECO:0007669"/>
    <property type="project" value="InterPro"/>
</dbReference>
<dbReference type="InterPro" id="IPR007174">
    <property type="entry name" value="Las1"/>
</dbReference>
<dbReference type="Pfam" id="PF04031">
    <property type="entry name" value="Las1"/>
    <property type="match status" value="1"/>
</dbReference>
<dbReference type="GO" id="GO:0030687">
    <property type="term" value="C:preribosome, large subunit precursor"/>
    <property type="evidence" value="ECO:0007669"/>
    <property type="project" value="TreeGrafter"/>
</dbReference>
<dbReference type="PANTHER" id="PTHR15002">
    <property type="entry name" value="RIBOSOMAL BIOGENESIS PROTEIN LAS1L"/>
    <property type="match status" value="1"/>
</dbReference>
<evidence type="ECO:0000256" key="1">
    <source>
        <dbReference type="SAM" id="MobiDB-lite"/>
    </source>
</evidence>
<accession>A0A0F7SLA1</accession>
<feature type="region of interest" description="Disordered" evidence="1">
    <location>
        <begin position="418"/>
        <end position="465"/>
    </location>
</feature>
<organism evidence="2">
    <name type="scientific">Phaffia rhodozyma</name>
    <name type="common">Yeast</name>
    <name type="synonym">Xanthophyllomyces dendrorhous</name>
    <dbReference type="NCBI Taxonomy" id="264483"/>
    <lineage>
        <taxon>Eukaryota</taxon>
        <taxon>Fungi</taxon>
        <taxon>Dikarya</taxon>
        <taxon>Basidiomycota</taxon>
        <taxon>Agaricomycotina</taxon>
        <taxon>Tremellomycetes</taxon>
        <taxon>Cystofilobasidiales</taxon>
        <taxon>Mrakiaceae</taxon>
        <taxon>Phaffia</taxon>
    </lineage>
</organism>
<protein>
    <submittedName>
        <fullName evidence="2">Nuclear protein involved in cell morphogenesis and cell surface growth</fullName>
    </submittedName>
</protein>
<dbReference type="GO" id="GO:0000470">
    <property type="term" value="P:maturation of LSU-rRNA"/>
    <property type="evidence" value="ECO:0007669"/>
    <property type="project" value="TreeGrafter"/>
</dbReference>
<feature type="compositionally biased region" description="Polar residues" evidence="1">
    <location>
        <begin position="418"/>
        <end position="442"/>
    </location>
</feature>
<name>A0A0F7SLA1_PHARH</name>
<proteinExistence type="predicted"/>